<dbReference type="PANTHER" id="PTHR30189:SF1">
    <property type="entry name" value="LPS-ASSEMBLY PROTEIN LPTD"/>
    <property type="match status" value="1"/>
</dbReference>
<dbReference type="KEGG" id="bex:A11Q_1262"/>
<name>M4V8G5_9BACT</name>
<dbReference type="Pfam" id="PF04453">
    <property type="entry name" value="LptD"/>
    <property type="match status" value="1"/>
</dbReference>
<dbReference type="InterPro" id="IPR050218">
    <property type="entry name" value="LptD"/>
</dbReference>
<dbReference type="Gene3D" id="2.60.450.10">
    <property type="entry name" value="Lipopolysaccharide (LPS) transport protein A like domain"/>
    <property type="match status" value="1"/>
</dbReference>
<keyword evidence="3" id="KW-0998">Cell outer membrane</keyword>
<dbReference type="EMBL" id="CP003537">
    <property type="protein sequence ID" value="AGH95478.1"/>
    <property type="molecule type" value="Genomic_DNA"/>
</dbReference>
<dbReference type="STRING" id="1184267.A11Q_1262"/>
<proteinExistence type="inferred from homology"/>
<dbReference type="HOGENOM" id="CLU_009039_4_0_7"/>
<dbReference type="Pfam" id="PF03968">
    <property type="entry name" value="LptD_N"/>
    <property type="match status" value="1"/>
</dbReference>
<keyword evidence="1" id="KW-0732">Signal</keyword>
<dbReference type="GO" id="GO:1990351">
    <property type="term" value="C:transporter complex"/>
    <property type="evidence" value="ECO:0007669"/>
    <property type="project" value="TreeGrafter"/>
</dbReference>
<dbReference type="PATRIC" id="fig|1184267.3.peg.1280"/>
<evidence type="ECO:0000259" key="5">
    <source>
        <dbReference type="Pfam" id="PF04453"/>
    </source>
</evidence>
<organism evidence="6 7">
    <name type="scientific">Pseudobdellovibrio exovorus JSS</name>
    <dbReference type="NCBI Taxonomy" id="1184267"/>
    <lineage>
        <taxon>Bacteria</taxon>
        <taxon>Pseudomonadati</taxon>
        <taxon>Bdellovibrionota</taxon>
        <taxon>Bdellovibrionia</taxon>
        <taxon>Bdellovibrionales</taxon>
        <taxon>Pseudobdellovibrionaceae</taxon>
        <taxon>Pseudobdellovibrio</taxon>
    </lineage>
</organism>
<dbReference type="InterPro" id="IPR007543">
    <property type="entry name" value="LptD_C"/>
</dbReference>
<protein>
    <submittedName>
        <fullName evidence="6">Organic solvent tolerance protein</fullName>
    </submittedName>
</protein>
<dbReference type="Proteomes" id="UP000012040">
    <property type="component" value="Chromosome"/>
</dbReference>
<dbReference type="GO" id="GO:0015920">
    <property type="term" value="P:lipopolysaccharide transport"/>
    <property type="evidence" value="ECO:0007669"/>
    <property type="project" value="InterPro"/>
</dbReference>
<evidence type="ECO:0000256" key="2">
    <source>
        <dbReference type="ARBA" id="ARBA00023136"/>
    </source>
</evidence>
<evidence type="ECO:0000256" key="3">
    <source>
        <dbReference type="ARBA" id="ARBA00023237"/>
    </source>
</evidence>
<feature type="domain" description="LptD C-terminal" evidence="5">
    <location>
        <begin position="272"/>
        <end position="678"/>
    </location>
</feature>
<dbReference type="InterPro" id="IPR005653">
    <property type="entry name" value="OstA-like_N"/>
</dbReference>
<dbReference type="InterPro" id="IPR020889">
    <property type="entry name" value="LipoPS_assembly_LptD"/>
</dbReference>
<evidence type="ECO:0000313" key="7">
    <source>
        <dbReference type="Proteomes" id="UP000012040"/>
    </source>
</evidence>
<dbReference type="PANTHER" id="PTHR30189">
    <property type="entry name" value="LPS-ASSEMBLY PROTEIN"/>
    <property type="match status" value="1"/>
</dbReference>
<accession>M4V8G5</accession>
<keyword evidence="2" id="KW-0472">Membrane</keyword>
<dbReference type="HAMAP" id="MF_01411">
    <property type="entry name" value="LPS_assembly_LptD"/>
    <property type="match status" value="1"/>
</dbReference>
<feature type="domain" description="Organic solvent tolerance-like N-terminal" evidence="4">
    <location>
        <begin position="20"/>
        <end position="144"/>
    </location>
</feature>
<dbReference type="GO" id="GO:0009279">
    <property type="term" value="C:cell outer membrane"/>
    <property type="evidence" value="ECO:0007669"/>
    <property type="project" value="InterPro"/>
</dbReference>
<evidence type="ECO:0000256" key="1">
    <source>
        <dbReference type="ARBA" id="ARBA00022729"/>
    </source>
</evidence>
<gene>
    <name evidence="6" type="ORF">A11Q_1262</name>
</gene>
<keyword evidence="7" id="KW-1185">Reference proteome</keyword>
<reference evidence="6 7" key="1">
    <citation type="journal article" date="2013" name="ISME J.">
        <title>By their genes ye shall know them: genomic signatures of predatory bacteria.</title>
        <authorList>
            <person name="Pasternak Z."/>
            <person name="Pietrokovski S."/>
            <person name="Rotem O."/>
            <person name="Gophna U."/>
            <person name="Lurie-Weinberger M.N."/>
            <person name="Jurkevitch E."/>
        </authorList>
    </citation>
    <scope>NUCLEOTIDE SEQUENCE [LARGE SCALE GENOMIC DNA]</scope>
    <source>
        <strain evidence="6 7">JSS</strain>
    </source>
</reference>
<dbReference type="eggNOG" id="COG1452">
    <property type="taxonomic scope" value="Bacteria"/>
</dbReference>
<evidence type="ECO:0000313" key="6">
    <source>
        <dbReference type="EMBL" id="AGH95478.1"/>
    </source>
</evidence>
<dbReference type="AlphaFoldDB" id="M4V8G5"/>
<sequence length="770" mass="88628">MAQSVSSSTPTSAKIQGFIISADELERDNESQILYLKGKVKVIYGTQFFEADDVEIHFKKKQAFLKGNVLVQSTSYQIGGKEIILDYEANQALIYYGYVQSNNIRFQGDVIEKQNDTEFYVENADYTTCSNCPPTWSFKGSKIKAELGGYAYIKNSLLKVAGLPAFWLPYLVVPLKSERQSGLLTPEISYSRNRHLVLTQSFFWAVSRSQDATFTFKNYELGGLKPMVEHRYALNDDSNGITKFAYLNDKVFASESRYNNYRSPDDRESSYSRWALNSYHQYSPNRSNRFQAQLMLVSDLQYPKDFYEEFTNYSDSALENKFSYTKTWDHSLFSVEAAYYRNLLQADPLASNTAAVHRLPEIHIDSTTKKIQDLPLYWTFSSNFTSFARDRAYDDMSTLNGQRYVTNNYADPRCENAAMAGCQPVYDGAYDPYNDIIRTGNRLIMKATLNTDTYNIGNFINIMPKLSYNEIDYFLPVGDSKTASKRYLQFEVSTRTKFFRIYDSDYDKTGVKYKNEIIPEITYSSTPWINKDDHPFFGTTVETPYSSRSIISDNDVNNQGGILFDHDDRIDNLHIISFSLLNRLVRKKREDNTYRTLVNFRLTQSYDLYHLQHATGNKQPLSDLAATLVLDFDHVQSYTQANYYPYLSATNTLTTLSYLNEDQQYFKIGLSSKRTEEPKQDDISFAIGFVSNYINLLTGVIFDASPNRSSTSRLKKYSLITQLKPPGECWTVNFYREQKVGLEAEWKISFDFSFDGKPTKVIPPAELNIN</sequence>
<dbReference type="GO" id="GO:0043165">
    <property type="term" value="P:Gram-negative-bacterium-type cell outer membrane assembly"/>
    <property type="evidence" value="ECO:0007669"/>
    <property type="project" value="InterPro"/>
</dbReference>
<evidence type="ECO:0000259" key="4">
    <source>
        <dbReference type="Pfam" id="PF03968"/>
    </source>
</evidence>